<evidence type="ECO:0000313" key="1">
    <source>
        <dbReference type="EMBL" id="SFR07520.1"/>
    </source>
</evidence>
<reference evidence="1 2" key="1">
    <citation type="submission" date="2016-10" db="EMBL/GenBank/DDBJ databases">
        <authorList>
            <person name="de Groot N.N."/>
        </authorList>
    </citation>
    <scope>NUCLEOTIDE SEQUENCE [LARGE SCALE GENOMIC DNA]</scope>
    <source>
        <strain evidence="2">KMM 9023,NRIC 0796,JCM 17311,KCTC 23692</strain>
    </source>
</reference>
<evidence type="ECO:0008006" key="3">
    <source>
        <dbReference type="Google" id="ProtNLM"/>
    </source>
</evidence>
<dbReference type="RefSeq" id="WP_092079178.1">
    <property type="nucleotide sequence ID" value="NZ_FOYI01000004.1"/>
</dbReference>
<accession>A0A1I6DPY1</accession>
<dbReference type="STRING" id="871652.SAMN04515673_104242"/>
<keyword evidence="2" id="KW-1185">Reference proteome</keyword>
<dbReference type="OrthoDB" id="7859745at2"/>
<name>A0A1I6DPY1_9RHOB</name>
<dbReference type="PROSITE" id="PS51257">
    <property type="entry name" value="PROKAR_LIPOPROTEIN"/>
    <property type="match status" value="1"/>
</dbReference>
<dbReference type="AlphaFoldDB" id="A0A1I6DPY1"/>
<protein>
    <recommendedName>
        <fullName evidence="3">Lipoprotein</fullName>
    </recommendedName>
</protein>
<dbReference type="EMBL" id="FOYI01000004">
    <property type="protein sequence ID" value="SFR07520.1"/>
    <property type="molecule type" value="Genomic_DNA"/>
</dbReference>
<organism evidence="1 2">
    <name type="scientific">Poseidonocella sedimentorum</name>
    <dbReference type="NCBI Taxonomy" id="871652"/>
    <lineage>
        <taxon>Bacteria</taxon>
        <taxon>Pseudomonadati</taxon>
        <taxon>Pseudomonadota</taxon>
        <taxon>Alphaproteobacteria</taxon>
        <taxon>Rhodobacterales</taxon>
        <taxon>Roseobacteraceae</taxon>
        <taxon>Poseidonocella</taxon>
    </lineage>
</organism>
<dbReference type="Proteomes" id="UP000199302">
    <property type="component" value="Unassembled WGS sequence"/>
</dbReference>
<evidence type="ECO:0000313" key="2">
    <source>
        <dbReference type="Proteomes" id="UP000199302"/>
    </source>
</evidence>
<proteinExistence type="predicted"/>
<gene>
    <name evidence="1" type="ORF">SAMN04515673_104242</name>
</gene>
<sequence length="116" mass="11943">MKTARLLSAAVTLGLAGCGIEGTTSYFGPDSLIARADDAGDGTGAIPDGAAALAILPDGCQIWLIDNGVEGYATPRLSRSGRQICNDRYPPGAVLGRYDWSNAGGEDGVFRRAAAR</sequence>